<gene>
    <name evidence="1" type="ORF">NS115_23040</name>
</gene>
<organism evidence="1 2">
    <name type="scientific">Paenibacillus jamilae</name>
    <dbReference type="NCBI Taxonomy" id="114136"/>
    <lineage>
        <taxon>Bacteria</taxon>
        <taxon>Bacillati</taxon>
        <taxon>Bacillota</taxon>
        <taxon>Bacilli</taxon>
        <taxon>Bacillales</taxon>
        <taxon>Paenibacillaceae</taxon>
        <taxon>Paenibacillus</taxon>
    </lineage>
</organism>
<keyword evidence="2" id="KW-1185">Reference proteome</keyword>
<name>A0ACC4ZNY2_9BACL</name>
<dbReference type="Proteomes" id="UP000074866">
    <property type="component" value="Unassembled WGS sequence"/>
</dbReference>
<comment type="caution">
    <text evidence="1">The sequence shown here is derived from an EMBL/GenBank/DDBJ whole genome shotgun (WGS) entry which is preliminary data.</text>
</comment>
<sequence length="91" mass="10658">MEGEEHSIRLDQLRLYHARWDECIATMQQHLAMPQARWADKRSALYDLEALACYELGLMHKACEFAKEATERSPEDSRLSHNYALIRARLP</sequence>
<reference evidence="1 2" key="1">
    <citation type="journal article" date="2016" name="Front. Microbiol.">
        <title>Genomic Resource of Rice Seed Associated Bacteria.</title>
        <authorList>
            <person name="Midha S."/>
            <person name="Bansal K."/>
            <person name="Sharma S."/>
            <person name="Kumar N."/>
            <person name="Patil P.P."/>
            <person name="Chaudhry V."/>
            <person name="Patil P.B."/>
        </authorList>
    </citation>
    <scope>NUCLEOTIDE SEQUENCE [LARGE SCALE GENOMIC DNA]</scope>
    <source>
        <strain evidence="1 2">NS115</strain>
    </source>
</reference>
<accession>A0ACC4ZNY2</accession>
<protein>
    <submittedName>
        <fullName evidence="1">Uncharacterized protein</fullName>
    </submittedName>
</protein>
<dbReference type="EMBL" id="LDRX01000175">
    <property type="protein sequence ID" value="KTS78095.1"/>
    <property type="molecule type" value="Genomic_DNA"/>
</dbReference>
<proteinExistence type="predicted"/>
<evidence type="ECO:0000313" key="1">
    <source>
        <dbReference type="EMBL" id="KTS78095.1"/>
    </source>
</evidence>
<evidence type="ECO:0000313" key="2">
    <source>
        <dbReference type="Proteomes" id="UP000074866"/>
    </source>
</evidence>